<evidence type="ECO:0000313" key="3">
    <source>
        <dbReference type="EMBL" id="EEF50635.1"/>
    </source>
</evidence>
<keyword evidence="2" id="KW-1133">Transmembrane helix</keyword>
<protein>
    <submittedName>
        <fullName evidence="3">Structural constituent of cell wall, putative</fullName>
    </submittedName>
</protein>
<keyword evidence="2" id="KW-0472">Membrane</keyword>
<name>B9RE27_RICCO</name>
<sequence length="393" mass="43238">MGRAQADSSEEQPQEYDLQPQEYQYEPTSTQSFGTNYYESTQQDPYQSHFTETCANDPQQQQDYQQTPQSQPQQAPQYPPPPPPSQAANQGYGPQPAQPAQFPPRSGLNNSAYPPPPPSRPAPFPPQSSNLPTAYPPQTIPIQPVQFPPASSQTNPVYQNGPNKPAAYPPQHPQQMTGQPISGNYPAQVSPQPFPPQNAFTRNAYQAPQPQAASFPPQNNAGQGYNMASSPYKPAVQTPVAAQGFPVGQQVQYGEGWRTGLFDCMDDPMNALTTACFPCITFGQVAEIIDNGQTSCGTTGLLYGLVLGLIGLPCIMSCSYRTKLRAKYGLVEAPAADWVTHFFCEWCALCQEYRELQRRGLDPAIGWQGNMMLQQQQQPQVAMMPPMNQKMMP</sequence>
<dbReference type="InterPro" id="IPR006461">
    <property type="entry name" value="PLAC_motif_containing"/>
</dbReference>
<feature type="transmembrane region" description="Helical" evidence="2">
    <location>
        <begin position="301"/>
        <end position="320"/>
    </location>
</feature>
<dbReference type="EMBL" id="EQ973775">
    <property type="protein sequence ID" value="EEF50635.1"/>
    <property type="molecule type" value="Genomic_DNA"/>
</dbReference>
<dbReference type="PANTHER" id="PTHR15907">
    <property type="entry name" value="DUF614 FAMILY PROTEIN-RELATED"/>
    <property type="match status" value="1"/>
</dbReference>
<evidence type="ECO:0000313" key="4">
    <source>
        <dbReference type="Proteomes" id="UP000008311"/>
    </source>
</evidence>
<reference evidence="4" key="1">
    <citation type="journal article" date="2010" name="Nat. Biotechnol.">
        <title>Draft genome sequence of the oilseed species Ricinus communis.</title>
        <authorList>
            <person name="Chan A.P."/>
            <person name="Crabtree J."/>
            <person name="Zhao Q."/>
            <person name="Lorenzi H."/>
            <person name="Orvis J."/>
            <person name="Puiu D."/>
            <person name="Melake-Berhan A."/>
            <person name="Jones K.M."/>
            <person name="Redman J."/>
            <person name="Chen G."/>
            <person name="Cahoon E.B."/>
            <person name="Gedil M."/>
            <person name="Stanke M."/>
            <person name="Haas B.J."/>
            <person name="Wortman J.R."/>
            <person name="Fraser-Liggett C.M."/>
            <person name="Ravel J."/>
            <person name="Rabinowicz P.D."/>
        </authorList>
    </citation>
    <scope>NUCLEOTIDE SEQUENCE [LARGE SCALE GENOMIC DNA]</scope>
    <source>
        <strain evidence="4">cv. Hale</strain>
    </source>
</reference>
<dbReference type="PRINTS" id="PR01217">
    <property type="entry name" value="PRICHEXTENSN"/>
</dbReference>
<dbReference type="InParanoid" id="B9RE27"/>
<evidence type="ECO:0000256" key="1">
    <source>
        <dbReference type="SAM" id="MobiDB-lite"/>
    </source>
</evidence>
<dbReference type="OMA" id="RHFSYAQ"/>
<dbReference type="Pfam" id="PF04749">
    <property type="entry name" value="PLAC8"/>
    <property type="match status" value="1"/>
</dbReference>
<dbReference type="Proteomes" id="UP000008311">
    <property type="component" value="Unassembled WGS sequence"/>
</dbReference>
<gene>
    <name evidence="3" type="ORF">RCOM_1617440</name>
</gene>
<organism evidence="3 4">
    <name type="scientific">Ricinus communis</name>
    <name type="common">Castor bean</name>
    <dbReference type="NCBI Taxonomy" id="3988"/>
    <lineage>
        <taxon>Eukaryota</taxon>
        <taxon>Viridiplantae</taxon>
        <taxon>Streptophyta</taxon>
        <taxon>Embryophyta</taxon>
        <taxon>Tracheophyta</taxon>
        <taxon>Spermatophyta</taxon>
        <taxon>Magnoliopsida</taxon>
        <taxon>eudicotyledons</taxon>
        <taxon>Gunneridae</taxon>
        <taxon>Pentapetalae</taxon>
        <taxon>rosids</taxon>
        <taxon>fabids</taxon>
        <taxon>Malpighiales</taxon>
        <taxon>Euphorbiaceae</taxon>
        <taxon>Acalyphoideae</taxon>
        <taxon>Acalypheae</taxon>
        <taxon>Ricinus</taxon>
    </lineage>
</organism>
<dbReference type="KEGG" id="rcu:8286732"/>
<feature type="region of interest" description="Disordered" evidence="1">
    <location>
        <begin position="206"/>
        <end position="227"/>
    </location>
</feature>
<evidence type="ECO:0000256" key="2">
    <source>
        <dbReference type="SAM" id="Phobius"/>
    </source>
</evidence>
<feature type="region of interest" description="Disordered" evidence="1">
    <location>
        <begin position="1"/>
        <end position="188"/>
    </location>
</feature>
<dbReference type="eggNOG" id="ENOG502RXFT">
    <property type="taxonomic scope" value="Eukaryota"/>
</dbReference>
<feature type="compositionally biased region" description="Polar residues" evidence="1">
    <location>
        <begin position="173"/>
        <end position="188"/>
    </location>
</feature>
<feature type="compositionally biased region" description="Low complexity" evidence="1">
    <location>
        <begin position="206"/>
        <end position="221"/>
    </location>
</feature>
<feature type="compositionally biased region" description="Polar residues" evidence="1">
    <location>
        <begin position="26"/>
        <end position="54"/>
    </location>
</feature>
<feature type="compositionally biased region" description="Low complexity" evidence="1">
    <location>
        <begin position="86"/>
        <end position="104"/>
    </location>
</feature>
<feature type="compositionally biased region" description="Pro residues" evidence="1">
    <location>
        <begin position="113"/>
        <end position="126"/>
    </location>
</feature>
<accession>B9RE27</accession>
<feature type="compositionally biased region" description="Low complexity" evidence="1">
    <location>
        <begin position="55"/>
        <end position="76"/>
    </location>
</feature>
<dbReference type="NCBIfam" id="TIGR01571">
    <property type="entry name" value="A_thal_Cys_rich"/>
    <property type="match status" value="1"/>
</dbReference>
<dbReference type="OrthoDB" id="1045822at2759"/>
<keyword evidence="2" id="KW-0812">Transmembrane</keyword>
<keyword evidence="4" id="KW-1185">Reference proteome</keyword>
<feature type="compositionally biased region" description="Polar residues" evidence="1">
    <location>
        <begin position="149"/>
        <end position="162"/>
    </location>
</feature>
<dbReference type="AlphaFoldDB" id="B9RE27"/>
<proteinExistence type="predicted"/>